<gene>
    <name evidence="7" type="primary">rpsE</name>
    <name evidence="11" type="ORF">BRCON_0404</name>
</gene>
<evidence type="ECO:0000256" key="6">
    <source>
        <dbReference type="ARBA" id="ARBA00035255"/>
    </source>
</evidence>
<dbReference type="GO" id="GO:0019843">
    <property type="term" value="F:rRNA binding"/>
    <property type="evidence" value="ECO:0007669"/>
    <property type="project" value="UniProtKB-UniRule"/>
</dbReference>
<dbReference type="InterPro" id="IPR020568">
    <property type="entry name" value="Ribosomal_Su5_D2-typ_SF"/>
</dbReference>
<dbReference type="HAMAP" id="MF_01307_B">
    <property type="entry name" value="Ribosomal_uS5_B"/>
    <property type="match status" value="1"/>
</dbReference>
<comment type="similarity">
    <text evidence="1 7 8">Belongs to the universal ribosomal protein uS5 family.</text>
</comment>
<dbReference type="InterPro" id="IPR000851">
    <property type="entry name" value="Ribosomal_uS5"/>
</dbReference>
<comment type="domain">
    <text evidence="7">The N-terminal domain interacts with the head of the 30S subunit; the C-terminal domain interacts with the body and contacts protein S4. The interaction surface between S4 and S5 is involved in control of translational fidelity.</text>
</comment>
<evidence type="ECO:0000259" key="10">
    <source>
        <dbReference type="PROSITE" id="PS50881"/>
    </source>
</evidence>
<evidence type="ECO:0000256" key="7">
    <source>
        <dbReference type="HAMAP-Rule" id="MF_01307"/>
    </source>
</evidence>
<comment type="subunit">
    <text evidence="7">Part of the 30S ribosomal subunit. Contacts proteins S4 and S8.</text>
</comment>
<dbReference type="GO" id="GO:0006412">
    <property type="term" value="P:translation"/>
    <property type="evidence" value="ECO:0007669"/>
    <property type="project" value="UniProtKB-UniRule"/>
</dbReference>
<organism evidence="11 12">
    <name type="scientific">Sumerlaea chitinivorans</name>
    <dbReference type="NCBI Taxonomy" id="2250252"/>
    <lineage>
        <taxon>Bacteria</taxon>
        <taxon>Candidatus Sumerlaeota</taxon>
        <taxon>Candidatus Sumerlaeia</taxon>
        <taxon>Candidatus Sumerlaeales</taxon>
        <taxon>Candidatus Sumerlaeaceae</taxon>
        <taxon>Candidatus Sumerlaea</taxon>
    </lineage>
</organism>
<feature type="domain" description="S5 DRBM" evidence="10">
    <location>
        <begin position="63"/>
        <end position="126"/>
    </location>
</feature>
<dbReference type="Pfam" id="PF00333">
    <property type="entry name" value="Ribosomal_S5"/>
    <property type="match status" value="1"/>
</dbReference>
<evidence type="ECO:0000256" key="9">
    <source>
        <dbReference type="SAM" id="MobiDB-lite"/>
    </source>
</evidence>
<evidence type="ECO:0000313" key="11">
    <source>
        <dbReference type="EMBL" id="AXA35181.1"/>
    </source>
</evidence>
<evidence type="ECO:0000313" key="12">
    <source>
        <dbReference type="Proteomes" id="UP000262583"/>
    </source>
</evidence>
<reference evidence="11 12" key="1">
    <citation type="submission" date="2018-05" db="EMBL/GenBank/DDBJ databases">
        <title>A metagenomic window into the 2 km-deep terrestrial subsurface aquifer revealed taxonomically and functionally diverse microbial community comprising novel uncultured bacterial lineages.</title>
        <authorList>
            <person name="Kadnikov V.V."/>
            <person name="Mardanov A.V."/>
            <person name="Beletsky A.V."/>
            <person name="Banks D."/>
            <person name="Pimenov N.V."/>
            <person name="Frank Y.A."/>
            <person name="Karnachuk O.V."/>
            <person name="Ravin N.V."/>
        </authorList>
    </citation>
    <scope>NUCLEOTIDE SEQUENCE [LARGE SCALE GENOMIC DNA]</scope>
    <source>
        <strain evidence="11">BY</strain>
    </source>
</reference>
<feature type="region of interest" description="Disordered" evidence="9">
    <location>
        <begin position="1"/>
        <end position="42"/>
    </location>
</feature>
<dbReference type="GO" id="GO:0003735">
    <property type="term" value="F:structural constituent of ribosome"/>
    <property type="evidence" value="ECO:0007669"/>
    <property type="project" value="UniProtKB-UniRule"/>
</dbReference>
<name>A0A2Z4Y1V5_SUMC1</name>
<comment type="function">
    <text evidence="7">Located at the back of the 30S subunit body where it stabilizes the conformation of the head with respect to the body.</text>
</comment>
<evidence type="ECO:0000256" key="5">
    <source>
        <dbReference type="ARBA" id="ARBA00023274"/>
    </source>
</evidence>
<dbReference type="GO" id="GO:0042254">
    <property type="term" value="P:ribosome biogenesis"/>
    <property type="evidence" value="ECO:0007669"/>
    <property type="project" value="UniProtKB-ARBA"/>
</dbReference>
<dbReference type="Proteomes" id="UP000262583">
    <property type="component" value="Chromosome"/>
</dbReference>
<evidence type="ECO:0000256" key="3">
    <source>
        <dbReference type="ARBA" id="ARBA00022884"/>
    </source>
</evidence>
<evidence type="ECO:0000256" key="2">
    <source>
        <dbReference type="ARBA" id="ARBA00022730"/>
    </source>
</evidence>
<comment type="function">
    <text evidence="7">With S4 and S12 plays an important role in translational accuracy.</text>
</comment>
<evidence type="ECO:0000256" key="1">
    <source>
        <dbReference type="ARBA" id="ARBA00008945"/>
    </source>
</evidence>
<dbReference type="PROSITE" id="PS50881">
    <property type="entry name" value="S5_DSRBD"/>
    <property type="match status" value="1"/>
</dbReference>
<dbReference type="FunFam" id="3.30.230.10:FF:000002">
    <property type="entry name" value="30S ribosomal protein S5"/>
    <property type="match status" value="1"/>
</dbReference>
<dbReference type="PANTHER" id="PTHR48277:SF1">
    <property type="entry name" value="MITOCHONDRIAL RIBOSOMAL PROTEIN S5"/>
    <property type="match status" value="1"/>
</dbReference>
<evidence type="ECO:0000256" key="8">
    <source>
        <dbReference type="RuleBase" id="RU003823"/>
    </source>
</evidence>
<dbReference type="GO" id="GO:0015935">
    <property type="term" value="C:small ribosomal subunit"/>
    <property type="evidence" value="ECO:0007669"/>
    <property type="project" value="InterPro"/>
</dbReference>
<sequence length="243" mass="25627">MSTNPEAPETMTGPQENLQQAPASQEPEAAAQQASGAAEPQQESLYRIWESAQSRIDPKTLNLKEELVMLNRTAKVVKGGRRFSFAALVVVGDGEGHVGAGFGKANEVPDAIAKAAEDGKKNLIRVPLKGRTIPHPVIGKFGAARVMLKPASEGTGITAGPAVRAVLQMAGVQDVLTKVIGTNNKINVVKATIQGLSQLQSPEAVARARNKEVEEIIGSRKKRQATEGASPQPSSTPESQEAK</sequence>
<dbReference type="EMBL" id="CP030759">
    <property type="protein sequence ID" value="AXA35181.1"/>
    <property type="molecule type" value="Genomic_DNA"/>
</dbReference>
<keyword evidence="2 7" id="KW-0699">rRNA-binding</keyword>
<dbReference type="PANTHER" id="PTHR48277">
    <property type="entry name" value="MITOCHONDRIAL RIBOSOMAL PROTEIN S5"/>
    <property type="match status" value="1"/>
</dbReference>
<feature type="compositionally biased region" description="Low complexity" evidence="9">
    <location>
        <begin position="19"/>
        <end position="42"/>
    </location>
</feature>
<evidence type="ECO:0000256" key="4">
    <source>
        <dbReference type="ARBA" id="ARBA00022980"/>
    </source>
</evidence>
<keyword evidence="5 7" id="KW-0687">Ribonucleoprotein</keyword>
<dbReference type="InterPro" id="IPR018192">
    <property type="entry name" value="Ribosomal_uS5_N_CS"/>
</dbReference>
<dbReference type="NCBIfam" id="TIGR01021">
    <property type="entry name" value="rpsE_bact"/>
    <property type="match status" value="1"/>
</dbReference>
<accession>A0A2Z4Y1V5</accession>
<dbReference type="Gene3D" id="3.30.230.10">
    <property type="match status" value="1"/>
</dbReference>
<dbReference type="InterPro" id="IPR013810">
    <property type="entry name" value="Ribosomal_uS5_N"/>
</dbReference>
<dbReference type="FunFam" id="3.30.160.20:FF:000001">
    <property type="entry name" value="30S ribosomal protein S5"/>
    <property type="match status" value="1"/>
</dbReference>
<dbReference type="InterPro" id="IPR005324">
    <property type="entry name" value="Ribosomal_uS5_C"/>
</dbReference>
<protein>
    <recommendedName>
        <fullName evidence="6 7">Small ribosomal subunit protein uS5</fullName>
    </recommendedName>
</protein>
<dbReference type="AlphaFoldDB" id="A0A2Z4Y1V5"/>
<keyword evidence="4 7" id="KW-0689">Ribosomal protein</keyword>
<proteinExistence type="inferred from homology"/>
<feature type="compositionally biased region" description="Low complexity" evidence="9">
    <location>
        <begin position="230"/>
        <end position="243"/>
    </location>
</feature>
<dbReference type="GO" id="GO:0005737">
    <property type="term" value="C:cytoplasm"/>
    <property type="evidence" value="ECO:0007669"/>
    <property type="project" value="UniProtKB-ARBA"/>
</dbReference>
<dbReference type="InterPro" id="IPR005712">
    <property type="entry name" value="Ribosomal_uS5_bac-type"/>
</dbReference>
<dbReference type="Pfam" id="PF03719">
    <property type="entry name" value="Ribosomal_S5_C"/>
    <property type="match status" value="1"/>
</dbReference>
<keyword evidence="3 7" id="KW-0694">RNA-binding</keyword>
<feature type="region of interest" description="Disordered" evidence="9">
    <location>
        <begin position="210"/>
        <end position="243"/>
    </location>
</feature>
<dbReference type="SUPFAM" id="SSF54211">
    <property type="entry name" value="Ribosomal protein S5 domain 2-like"/>
    <property type="match status" value="1"/>
</dbReference>
<dbReference type="Gene3D" id="3.30.160.20">
    <property type="match status" value="1"/>
</dbReference>
<dbReference type="PROSITE" id="PS00585">
    <property type="entry name" value="RIBOSOMAL_S5"/>
    <property type="match status" value="1"/>
</dbReference>
<dbReference type="SUPFAM" id="SSF54768">
    <property type="entry name" value="dsRNA-binding domain-like"/>
    <property type="match status" value="1"/>
</dbReference>
<dbReference type="KEGG" id="schv:BRCON_0404"/>
<dbReference type="InterPro" id="IPR014721">
    <property type="entry name" value="Ribsml_uS5_D2-typ_fold_subgr"/>
</dbReference>